<evidence type="ECO:0000256" key="3">
    <source>
        <dbReference type="SAM" id="Phobius"/>
    </source>
</evidence>
<proteinExistence type="predicted"/>
<dbReference type="GO" id="GO:0006633">
    <property type="term" value="P:fatty acid biosynthetic process"/>
    <property type="evidence" value="ECO:0007669"/>
    <property type="project" value="InterPro"/>
</dbReference>
<evidence type="ECO:0000313" key="5">
    <source>
        <dbReference type="EMBL" id="VVA99291.1"/>
    </source>
</evidence>
<gene>
    <name evidence="5" type="ORF">ANE_LOCUS9736</name>
</gene>
<evidence type="ECO:0000259" key="4">
    <source>
        <dbReference type="Pfam" id="PF08392"/>
    </source>
</evidence>
<name>A0A565BD96_9BRAS</name>
<feature type="transmembrane region" description="Helical" evidence="3">
    <location>
        <begin position="6"/>
        <end position="28"/>
    </location>
</feature>
<dbReference type="InterPro" id="IPR016039">
    <property type="entry name" value="Thiolase-like"/>
</dbReference>
<dbReference type="InterPro" id="IPR013601">
    <property type="entry name" value="FAE1_typ3_polyketide_synth"/>
</dbReference>
<dbReference type="OrthoDB" id="694350at2759"/>
<keyword evidence="1" id="KW-0012">Acyltransferase</keyword>
<sequence>MVNLKLLYHFFITHFFKLFLFPFVSFLFFHNLWFHLQHNLVTLTIFSVVLAFGSAFYCVGRPKPVYLVDYSCHLPPPHLKATIPRIIDGINKVRESNPSWNELPEESSLDFLVKILERSGLGDETYVPEAITRVPPQQTMAAAREETEQVIFDAINNLLANTKVNSHAISA</sequence>
<dbReference type="InterPro" id="IPR012392">
    <property type="entry name" value="3-ktacl-CoA_syn"/>
</dbReference>
<dbReference type="AlphaFoldDB" id="A0A565BD96"/>
<dbReference type="SUPFAM" id="SSF53901">
    <property type="entry name" value="Thiolase-like"/>
    <property type="match status" value="1"/>
</dbReference>
<keyword evidence="1" id="KW-0808">Transferase</keyword>
<dbReference type="Pfam" id="PF08392">
    <property type="entry name" value="FAE1_CUT1_RppA"/>
    <property type="match status" value="1"/>
</dbReference>
<organism evidence="5 6">
    <name type="scientific">Arabis nemorensis</name>
    <dbReference type="NCBI Taxonomy" id="586526"/>
    <lineage>
        <taxon>Eukaryota</taxon>
        <taxon>Viridiplantae</taxon>
        <taxon>Streptophyta</taxon>
        <taxon>Embryophyta</taxon>
        <taxon>Tracheophyta</taxon>
        <taxon>Spermatophyta</taxon>
        <taxon>Magnoliopsida</taxon>
        <taxon>eudicotyledons</taxon>
        <taxon>Gunneridae</taxon>
        <taxon>Pentapetalae</taxon>
        <taxon>rosids</taxon>
        <taxon>malvids</taxon>
        <taxon>Brassicales</taxon>
        <taxon>Brassicaceae</taxon>
        <taxon>Arabideae</taxon>
        <taxon>Arabis</taxon>
    </lineage>
</organism>
<comment type="catalytic activity">
    <reaction evidence="2">
        <text>a very-long-chain acyl-CoA + malonyl-CoA + H(+) = a very-long-chain 3-oxoacyl-CoA + CO2 + CoA</text>
        <dbReference type="Rhea" id="RHEA:32727"/>
        <dbReference type="ChEBI" id="CHEBI:15378"/>
        <dbReference type="ChEBI" id="CHEBI:16526"/>
        <dbReference type="ChEBI" id="CHEBI:57287"/>
        <dbReference type="ChEBI" id="CHEBI:57384"/>
        <dbReference type="ChEBI" id="CHEBI:90725"/>
        <dbReference type="ChEBI" id="CHEBI:90736"/>
        <dbReference type="EC" id="2.3.1.199"/>
    </reaction>
</comment>
<keyword evidence="3" id="KW-1133">Transmembrane helix</keyword>
<accession>A0A565BD96</accession>
<dbReference type="Proteomes" id="UP000489600">
    <property type="component" value="Unassembled WGS sequence"/>
</dbReference>
<dbReference type="GO" id="GO:0016020">
    <property type="term" value="C:membrane"/>
    <property type="evidence" value="ECO:0007669"/>
    <property type="project" value="InterPro"/>
</dbReference>
<feature type="domain" description="FAE" evidence="4">
    <location>
        <begin position="59"/>
        <end position="169"/>
    </location>
</feature>
<dbReference type="EMBL" id="CABITT030000003">
    <property type="protein sequence ID" value="VVA99291.1"/>
    <property type="molecule type" value="Genomic_DNA"/>
</dbReference>
<evidence type="ECO:0000256" key="2">
    <source>
        <dbReference type="ARBA" id="ARBA00047375"/>
    </source>
</evidence>
<keyword evidence="6" id="KW-1185">Reference proteome</keyword>
<comment type="caution">
    <text evidence="5">The sequence shown here is derived from an EMBL/GenBank/DDBJ whole genome shotgun (WGS) entry which is preliminary data.</text>
</comment>
<reference evidence="5" key="1">
    <citation type="submission" date="2019-07" db="EMBL/GenBank/DDBJ databases">
        <authorList>
            <person name="Dittberner H."/>
        </authorList>
    </citation>
    <scope>NUCLEOTIDE SEQUENCE [LARGE SCALE GENOMIC DNA]</scope>
</reference>
<dbReference type="GO" id="GO:0009922">
    <property type="term" value="F:fatty acid elongase activity"/>
    <property type="evidence" value="ECO:0007669"/>
    <property type="project" value="UniProtKB-EC"/>
</dbReference>
<keyword evidence="3" id="KW-0472">Membrane</keyword>
<dbReference type="PANTHER" id="PTHR31561">
    <property type="entry name" value="3-KETOACYL-COA SYNTHASE"/>
    <property type="match status" value="1"/>
</dbReference>
<protein>
    <recommendedName>
        <fullName evidence="4">FAE domain-containing protein</fullName>
    </recommendedName>
</protein>
<feature type="transmembrane region" description="Helical" evidence="3">
    <location>
        <begin position="40"/>
        <end position="57"/>
    </location>
</feature>
<evidence type="ECO:0000256" key="1">
    <source>
        <dbReference type="ARBA" id="ARBA00023315"/>
    </source>
</evidence>
<evidence type="ECO:0000313" key="6">
    <source>
        <dbReference type="Proteomes" id="UP000489600"/>
    </source>
</evidence>
<keyword evidence="3" id="KW-0812">Transmembrane</keyword>